<keyword evidence="1" id="KW-0677">Repeat</keyword>
<evidence type="ECO:0000256" key="1">
    <source>
        <dbReference type="ARBA" id="ARBA00022737"/>
    </source>
</evidence>
<gene>
    <name evidence="3" type="ORF">HINF_LOCUS63254</name>
    <name evidence="4" type="ORF">HINF_LOCUS9639</name>
</gene>
<protein>
    <submittedName>
        <fullName evidence="3">MORN motif</fullName>
    </submittedName>
    <submittedName>
        <fullName evidence="4">MORN_motif</fullName>
    </submittedName>
</protein>
<dbReference type="EMBL" id="CAXDID020000020">
    <property type="protein sequence ID" value="CAL5986902.1"/>
    <property type="molecule type" value="Genomic_DNA"/>
</dbReference>
<evidence type="ECO:0000256" key="2">
    <source>
        <dbReference type="SAM" id="Coils"/>
    </source>
</evidence>
<feature type="coiled-coil region" evidence="2">
    <location>
        <begin position="328"/>
        <end position="387"/>
    </location>
</feature>
<organism evidence="3">
    <name type="scientific">Hexamita inflata</name>
    <dbReference type="NCBI Taxonomy" id="28002"/>
    <lineage>
        <taxon>Eukaryota</taxon>
        <taxon>Metamonada</taxon>
        <taxon>Diplomonadida</taxon>
        <taxon>Hexamitidae</taxon>
        <taxon>Hexamitinae</taxon>
        <taxon>Hexamita</taxon>
    </lineage>
</organism>
<feature type="coiled-coil region" evidence="2">
    <location>
        <begin position="441"/>
        <end position="500"/>
    </location>
</feature>
<name>A0AA86V0F0_9EUKA</name>
<dbReference type="SMART" id="SM00698">
    <property type="entry name" value="MORN"/>
    <property type="match status" value="2"/>
</dbReference>
<dbReference type="InterPro" id="IPR003409">
    <property type="entry name" value="MORN"/>
</dbReference>
<accession>A0AA86V0F0</accession>
<feature type="coiled-coil region" evidence="2">
    <location>
        <begin position="524"/>
        <end position="551"/>
    </location>
</feature>
<dbReference type="PANTHER" id="PTHR43215">
    <property type="entry name" value="RADIAL SPOKE HEAD 1 HOMOLOG"/>
    <property type="match status" value="1"/>
</dbReference>
<keyword evidence="2" id="KW-0175">Coiled coil</keyword>
<evidence type="ECO:0000313" key="3">
    <source>
        <dbReference type="EMBL" id="CAI9975609.1"/>
    </source>
</evidence>
<dbReference type="EMBL" id="CATOUU010001169">
    <property type="protein sequence ID" value="CAI9975609.1"/>
    <property type="molecule type" value="Genomic_DNA"/>
</dbReference>
<comment type="caution">
    <text evidence="3">The sequence shown here is derived from an EMBL/GenBank/DDBJ whole genome shotgun (WGS) entry which is preliminary data.</text>
</comment>
<dbReference type="Gene3D" id="2.20.110.10">
    <property type="entry name" value="Histone H3 K4-specific methyltransferase SET7/9 N-terminal domain"/>
    <property type="match status" value="1"/>
</dbReference>
<evidence type="ECO:0000313" key="4">
    <source>
        <dbReference type="EMBL" id="CAL5986902.1"/>
    </source>
</evidence>
<evidence type="ECO:0000313" key="5">
    <source>
        <dbReference type="Proteomes" id="UP001642409"/>
    </source>
</evidence>
<dbReference type="SUPFAM" id="SSF82185">
    <property type="entry name" value="Histone H3 K4-specific methyltransferase SET7/9 N-terminal domain"/>
    <property type="match status" value="1"/>
</dbReference>
<reference evidence="3" key="1">
    <citation type="submission" date="2023-06" db="EMBL/GenBank/DDBJ databases">
        <authorList>
            <person name="Kurt Z."/>
        </authorList>
    </citation>
    <scope>NUCLEOTIDE SEQUENCE</scope>
</reference>
<dbReference type="Proteomes" id="UP001642409">
    <property type="component" value="Unassembled WGS sequence"/>
</dbReference>
<dbReference type="AlphaFoldDB" id="A0AA86V0F0"/>
<reference evidence="4 5" key="2">
    <citation type="submission" date="2024-07" db="EMBL/GenBank/DDBJ databases">
        <authorList>
            <person name="Akdeniz Z."/>
        </authorList>
    </citation>
    <scope>NUCLEOTIDE SEQUENCE [LARGE SCALE GENOMIC DNA]</scope>
</reference>
<sequence length="652" mass="75435">MTNYQTIITESYQYVGQVINDQISGNGVMIFNDGSYNIGQFSNEKFTGTSASFFASEKGCTSSGILSVQTNKQQNYKQYGQSQNSNKQIHIYDSHNQKLVQNYNNGNYTDGVYQHPNVQIQLFVIITSSYIYVGQLKNEYMSSGTLAFNDGSVYSGQFQKNLFSGEGTFISKGITITGKFKDGNIKSGKVSGEKVDLRVENKLTSKNWQQIFNSFSQTQENLGLQDYYNNNQVKNKSITFTSYQKQKYIIVFENQTIKIKQLQYLKQSNNQPQINNDKDCMQLKLENQNLIDQLQISQQQQQLLHTELQKHKQHNQPKIQHNDVGNVRTLIQRQLQEKTLEIQKLKEQEKEFCTLMQQNNEKQNDQNVKLKNLITNLLNEQKETEAKVKEMVKVFNDEKKTLLEKHELEMKNPDQYKINQDKAELEQHKVGITEQLTNQFNQQLTAQQQQFTNQIQLISQQNQNTMLQYQQQLQDCSQKLQTCQQQFQACQIEKQNIQQNAQQYAVTIQNEAKQWIATETARITTELNNQQQILKDEKQSLEVQITQLQSIVNKIPQIVAVNNIIIDLKEFPEDTGQKLVKKLEKQLPKMISANLAEEKNIIVMVKQEDAEETANMIQKFKIQGKRLQCQVLKPNLNQSTSDTNIAIDEDTE</sequence>
<dbReference type="PANTHER" id="PTHR43215:SF14">
    <property type="entry name" value="RADIAL SPOKE HEAD 1 HOMOLOG"/>
    <property type="match status" value="1"/>
</dbReference>
<keyword evidence="5" id="KW-1185">Reference proteome</keyword>
<dbReference type="Pfam" id="PF02493">
    <property type="entry name" value="MORN"/>
    <property type="match status" value="2"/>
</dbReference>
<proteinExistence type="predicted"/>